<feature type="domain" description="Chitin-binding type-2" evidence="17">
    <location>
        <begin position="1757"/>
        <end position="1824"/>
    </location>
</feature>
<dbReference type="SMART" id="SM00215">
    <property type="entry name" value="VWC_out"/>
    <property type="match status" value="3"/>
</dbReference>
<dbReference type="SUPFAM" id="SSF57625">
    <property type="entry name" value="Invertebrate chitin-binding proteins"/>
    <property type="match status" value="1"/>
</dbReference>
<dbReference type="SMART" id="SM00494">
    <property type="entry name" value="ChtBD2"/>
    <property type="match status" value="1"/>
</dbReference>
<evidence type="ECO:0000256" key="10">
    <source>
        <dbReference type="PROSITE-ProRule" id="PRU00076"/>
    </source>
</evidence>
<dbReference type="CDD" id="cd00057">
    <property type="entry name" value="FA58C"/>
    <property type="match status" value="2"/>
</dbReference>
<proteinExistence type="inferred from homology"/>
<dbReference type="InterPro" id="IPR050780">
    <property type="entry name" value="Mucin_vWF_Thrombospondin_sf"/>
</dbReference>
<feature type="domain" description="EGF-like" evidence="15">
    <location>
        <begin position="218"/>
        <end position="249"/>
    </location>
</feature>
<evidence type="ECO:0000256" key="8">
    <source>
        <dbReference type="ARBA" id="ARBA00023180"/>
    </source>
</evidence>
<dbReference type="InterPro" id="IPR002557">
    <property type="entry name" value="Chitin-bd_dom"/>
</dbReference>
<dbReference type="PROSITE" id="PS01186">
    <property type="entry name" value="EGF_2"/>
    <property type="match status" value="1"/>
</dbReference>
<dbReference type="SMART" id="SM00192">
    <property type="entry name" value="LDLa"/>
    <property type="match status" value="1"/>
</dbReference>
<dbReference type="SUPFAM" id="SSF57424">
    <property type="entry name" value="LDL receptor-like module"/>
    <property type="match status" value="1"/>
</dbReference>
<dbReference type="PROSITE" id="PS01225">
    <property type="entry name" value="CTCK_2"/>
    <property type="match status" value="1"/>
</dbReference>
<dbReference type="FunFam" id="2.10.25.10:FF:000055">
    <property type="entry name" value="alpha-tectorin isoform X1"/>
    <property type="match status" value="1"/>
</dbReference>
<keyword evidence="6" id="KW-0722">Serine protease inhibitor</keyword>
<dbReference type="SMART" id="SM00214">
    <property type="entry name" value="VWC"/>
    <property type="match status" value="5"/>
</dbReference>
<reference evidence="20" key="2">
    <citation type="submission" date="2025-08" db="UniProtKB">
        <authorList>
            <consortium name="RefSeq"/>
        </authorList>
    </citation>
    <scope>IDENTIFICATION</scope>
    <source>
        <strain evidence="20">14028-0561.14</strain>
        <tissue evidence="20">Whole fly</tissue>
    </source>
</reference>
<feature type="region of interest" description="Disordered" evidence="11">
    <location>
        <begin position="1621"/>
        <end position="1648"/>
    </location>
</feature>
<dbReference type="SMART" id="SM00832">
    <property type="entry name" value="C8"/>
    <property type="match status" value="5"/>
</dbReference>
<dbReference type="SUPFAM" id="SSF57567">
    <property type="entry name" value="Serine protease inhibitors"/>
    <property type="match status" value="4"/>
</dbReference>
<feature type="domain" description="VWFD" evidence="18">
    <location>
        <begin position="1238"/>
        <end position="1422"/>
    </location>
</feature>
<evidence type="ECO:0000259" key="15">
    <source>
        <dbReference type="PROSITE" id="PS50026"/>
    </source>
</evidence>
<evidence type="ECO:0000313" key="19">
    <source>
        <dbReference type="Proteomes" id="UP001652661"/>
    </source>
</evidence>
<evidence type="ECO:0000256" key="11">
    <source>
        <dbReference type="SAM" id="MobiDB-lite"/>
    </source>
</evidence>
<keyword evidence="10" id="KW-0245">EGF-like domain</keyword>
<evidence type="ECO:0000259" key="13">
    <source>
        <dbReference type="PROSITE" id="PS01225"/>
    </source>
</evidence>
<dbReference type="InterPro" id="IPR001846">
    <property type="entry name" value="VWF_type-D"/>
</dbReference>
<feature type="disulfide bond" evidence="9">
    <location>
        <begin position="3811"/>
        <end position="3865"/>
    </location>
</feature>
<dbReference type="GeneID" id="108085348"/>
<comment type="subcellular location">
    <subcellularLocation>
        <location evidence="1">Secreted</location>
        <location evidence="1">Extracellular space</location>
    </subcellularLocation>
</comment>
<feature type="domain" description="VWFD" evidence="18">
    <location>
        <begin position="2771"/>
        <end position="2951"/>
    </location>
</feature>
<dbReference type="PROSITE" id="PS01185">
    <property type="entry name" value="CTCK_1"/>
    <property type="match status" value="1"/>
</dbReference>
<dbReference type="GO" id="GO:0007399">
    <property type="term" value="P:nervous system development"/>
    <property type="evidence" value="ECO:0007669"/>
    <property type="project" value="UniProtKB-ARBA"/>
</dbReference>
<evidence type="ECO:0000256" key="2">
    <source>
        <dbReference type="ARBA" id="ARBA00007611"/>
    </source>
</evidence>
<dbReference type="SMART" id="SM00041">
    <property type="entry name" value="CT"/>
    <property type="match status" value="1"/>
</dbReference>
<evidence type="ECO:0000256" key="9">
    <source>
        <dbReference type="PROSITE-ProRule" id="PRU00039"/>
    </source>
</evidence>
<reference evidence="19" key="1">
    <citation type="submission" date="2025-05" db="UniProtKB">
        <authorList>
            <consortium name="RefSeq"/>
        </authorList>
    </citation>
    <scope>NUCLEOTIDE SEQUENCE [LARGE SCALE GENOMIC DNA]</scope>
    <source>
        <strain evidence="19">14028-0561.14</strain>
    </source>
</reference>
<evidence type="ECO:0000256" key="5">
    <source>
        <dbReference type="ARBA" id="ARBA00022737"/>
    </source>
</evidence>
<dbReference type="SUPFAM" id="SSF57603">
    <property type="entry name" value="FnI-like domain"/>
    <property type="match status" value="1"/>
</dbReference>
<feature type="domain" description="VWFD" evidence="18">
    <location>
        <begin position="397"/>
        <end position="566"/>
    </location>
</feature>
<evidence type="ECO:0000256" key="4">
    <source>
        <dbReference type="ARBA" id="ARBA00022690"/>
    </source>
</evidence>
<dbReference type="Gene3D" id="2.60.120.260">
    <property type="entry name" value="Galactose-binding domain-like"/>
    <property type="match status" value="2"/>
</dbReference>
<keyword evidence="4" id="KW-0646">Protease inhibitor</keyword>
<dbReference type="OrthoDB" id="6262482at2759"/>
<protein>
    <submittedName>
        <fullName evidence="20">Hemocytin-like</fullName>
    </submittedName>
</protein>
<keyword evidence="7 10" id="KW-1015">Disulfide bond</keyword>
<evidence type="ECO:0000256" key="6">
    <source>
        <dbReference type="ARBA" id="ARBA00022900"/>
    </source>
</evidence>
<evidence type="ECO:0000256" key="3">
    <source>
        <dbReference type="ARBA" id="ARBA00009456"/>
    </source>
</evidence>
<dbReference type="PROSITE" id="PS50026">
    <property type="entry name" value="EGF_3"/>
    <property type="match status" value="2"/>
</dbReference>
<feature type="domain" description="VWFD" evidence="18">
    <location>
        <begin position="3104"/>
        <end position="3299"/>
    </location>
</feature>
<keyword evidence="5" id="KW-0677">Repeat</keyword>
<keyword evidence="8" id="KW-0325">Glycoprotein</keyword>
<dbReference type="InterPro" id="IPR002919">
    <property type="entry name" value="TIL_dom"/>
</dbReference>
<keyword evidence="19" id="KW-1185">Reference proteome</keyword>
<dbReference type="SMART" id="SM00231">
    <property type="entry name" value="FA58C"/>
    <property type="match status" value="2"/>
</dbReference>
<feature type="signal peptide" evidence="12">
    <location>
        <begin position="1"/>
        <end position="19"/>
    </location>
</feature>
<dbReference type="PROSITE" id="PS00022">
    <property type="entry name" value="EGF_1"/>
    <property type="match status" value="2"/>
</dbReference>
<feature type="compositionally biased region" description="Acidic residues" evidence="11">
    <location>
        <begin position="3900"/>
        <end position="3910"/>
    </location>
</feature>
<dbReference type="SMART" id="SM00216">
    <property type="entry name" value="VWD"/>
    <property type="match status" value="5"/>
</dbReference>
<dbReference type="SMART" id="SM00181">
    <property type="entry name" value="EGF"/>
    <property type="match status" value="3"/>
</dbReference>
<comment type="similarity">
    <text evidence="2">Belongs to the serine protease inhibitor-like (TIL domain-containing) family.</text>
</comment>
<dbReference type="PANTHER" id="PTHR11339:SF386">
    <property type="entry name" value="HEMOLECTIN, ISOFORM A"/>
    <property type="match status" value="1"/>
</dbReference>
<dbReference type="CDD" id="cd00112">
    <property type="entry name" value="LDLa"/>
    <property type="match status" value="1"/>
</dbReference>
<dbReference type="InterPro" id="IPR008979">
    <property type="entry name" value="Galactose-bd-like_sf"/>
</dbReference>
<evidence type="ECO:0000259" key="16">
    <source>
        <dbReference type="PROSITE" id="PS50184"/>
    </source>
</evidence>
<feature type="compositionally biased region" description="Basic and acidic residues" evidence="11">
    <location>
        <begin position="3887"/>
        <end position="3899"/>
    </location>
</feature>
<feature type="domain" description="F5/8 type C" evidence="14">
    <location>
        <begin position="2146"/>
        <end position="2295"/>
    </location>
</feature>
<evidence type="ECO:0000256" key="12">
    <source>
        <dbReference type="SAM" id="SignalP"/>
    </source>
</evidence>
<dbReference type="InterPro" id="IPR000742">
    <property type="entry name" value="EGF"/>
</dbReference>
<dbReference type="InterPro" id="IPR002172">
    <property type="entry name" value="LDrepeatLR_classA_rpt"/>
</dbReference>
<dbReference type="PROSITE" id="PS01208">
    <property type="entry name" value="VWFC_1"/>
    <property type="match status" value="1"/>
</dbReference>
<feature type="compositionally biased region" description="Low complexity" evidence="11">
    <location>
        <begin position="1626"/>
        <end position="1640"/>
    </location>
</feature>
<dbReference type="PANTHER" id="PTHR11339">
    <property type="entry name" value="EXTRACELLULAR MATRIX GLYCOPROTEIN RELATED"/>
    <property type="match status" value="1"/>
</dbReference>
<name>A0A6P4J7A6_DROKI</name>
<dbReference type="InterPro" id="IPR036084">
    <property type="entry name" value="Ser_inhib-like_sf"/>
</dbReference>
<dbReference type="GO" id="GO:0008061">
    <property type="term" value="F:chitin binding"/>
    <property type="evidence" value="ECO:0007669"/>
    <property type="project" value="InterPro"/>
</dbReference>
<dbReference type="InterPro" id="IPR014853">
    <property type="entry name" value="VWF/SSPO/ZAN-like_Cys-rich_dom"/>
</dbReference>
<evidence type="ECO:0000259" key="17">
    <source>
        <dbReference type="PROSITE" id="PS50940"/>
    </source>
</evidence>
<feature type="region of interest" description="Disordered" evidence="11">
    <location>
        <begin position="3878"/>
        <end position="3924"/>
    </location>
</feature>
<feature type="disulfide bond" evidence="10">
    <location>
        <begin position="239"/>
        <end position="248"/>
    </location>
</feature>
<dbReference type="PROSITE" id="PS51233">
    <property type="entry name" value="VWFD"/>
    <property type="match status" value="5"/>
</dbReference>
<dbReference type="PROSITE" id="PS50068">
    <property type="entry name" value="LDLRA_2"/>
    <property type="match status" value="1"/>
</dbReference>
<keyword evidence="12" id="KW-0732">Signal</keyword>
<dbReference type="InterPro" id="IPR000421">
    <property type="entry name" value="FA58C"/>
</dbReference>
<organism evidence="19 20">
    <name type="scientific">Drosophila kikkawai</name>
    <name type="common">Fruit fly</name>
    <dbReference type="NCBI Taxonomy" id="30033"/>
    <lineage>
        <taxon>Eukaryota</taxon>
        <taxon>Metazoa</taxon>
        <taxon>Ecdysozoa</taxon>
        <taxon>Arthropoda</taxon>
        <taxon>Hexapoda</taxon>
        <taxon>Insecta</taxon>
        <taxon>Pterygota</taxon>
        <taxon>Neoptera</taxon>
        <taxon>Endopterygota</taxon>
        <taxon>Diptera</taxon>
        <taxon>Brachycera</taxon>
        <taxon>Muscomorpha</taxon>
        <taxon>Ephydroidea</taxon>
        <taxon>Drosophilidae</taxon>
        <taxon>Drosophila</taxon>
        <taxon>Sophophora</taxon>
    </lineage>
</organism>
<feature type="disulfide bond" evidence="9">
    <location>
        <begin position="3815"/>
        <end position="3867"/>
    </location>
</feature>
<dbReference type="Pfam" id="PF01826">
    <property type="entry name" value="TIL"/>
    <property type="match status" value="2"/>
</dbReference>
<feature type="domain" description="VWFD" evidence="18">
    <location>
        <begin position="751"/>
        <end position="934"/>
    </location>
</feature>
<dbReference type="SUPFAM" id="SSF57196">
    <property type="entry name" value="EGF/Laminin"/>
    <property type="match status" value="1"/>
</dbReference>
<dbReference type="PROSITE" id="PS50022">
    <property type="entry name" value="FA58C_3"/>
    <property type="match status" value="2"/>
</dbReference>
<dbReference type="Gene3D" id="2.10.25.10">
    <property type="entry name" value="Laminin"/>
    <property type="match status" value="6"/>
</dbReference>
<dbReference type="Pfam" id="PF00754">
    <property type="entry name" value="F5_F8_type_C"/>
    <property type="match status" value="2"/>
</dbReference>
<dbReference type="Proteomes" id="UP001652661">
    <property type="component" value="Chromosome 2L"/>
</dbReference>
<dbReference type="CDD" id="cd19941">
    <property type="entry name" value="TIL"/>
    <property type="match status" value="4"/>
</dbReference>
<dbReference type="RefSeq" id="XP_017037402.1">
    <property type="nucleotide sequence ID" value="XM_017181913.2"/>
</dbReference>
<dbReference type="GO" id="GO:0005615">
    <property type="term" value="C:extracellular space"/>
    <property type="evidence" value="ECO:0007669"/>
    <property type="project" value="TreeGrafter"/>
</dbReference>
<evidence type="ECO:0000259" key="14">
    <source>
        <dbReference type="PROSITE" id="PS50022"/>
    </source>
</evidence>
<feature type="chain" id="PRO_5028146544" evidence="12">
    <location>
        <begin position="20"/>
        <end position="3924"/>
    </location>
</feature>
<feature type="disulfide bond" evidence="10">
    <location>
        <begin position="141"/>
        <end position="150"/>
    </location>
</feature>
<comment type="similarity">
    <text evidence="3">Belongs to the thrombospondin family.</text>
</comment>
<feature type="domain" description="CTCK" evidence="13">
    <location>
        <begin position="3775"/>
        <end position="3871"/>
    </location>
</feature>
<sequence length="3924" mass="435676">MDVALSVLAASLLVTAVGSYNIEPTRSWVPDNPNTGPKLSNELWFSQVKKPFTNCPSYKFPINTNVNCVDTPEGGECLVSCIGTNHFYGERQDVGKLILSCRRGAWGIKNGSPTAKTIQHCDGACTCRNGGICNGEKFCHCRKGYGGDNCERNQEFACPERPPQLPKNSRTVCRGDTCEVECNRGFAFSDGRARVLLKCKGTKYVDMGGDYSKLPECEATCTPNCLNGGKCIAANVCECPPRFRGKQCQLDVSRCNVLDFNGNFQCDHGSEKSECRLSCPAVPGVSVQGTLATHYECDYESGKFEPSPSAVKCIYPSNRNVSQHISTSDTQTNGTVTIIGGKELPWPDNLIDICNRYQQYDNSSNWKPEDPDENDIDGANRLGRKPAKDVIVAPKLSVCSSWNGRNIRTFDGLLYRLSLNCAHTLVNDRIFGAFHVSVRSHSPESPLILQIQWQSVQYTLENINGSVSLSTPEKRLSLPAQVLGMKIVPYAQQIEVDLESVGLQLVWDHHQLLSVRASVALWQKVGGLCGHLDGNSDNDLMSRSGTVSQTCKLFTDSWRSGDQACVPDTDQPLAQCYGERHREAVEQCRKLLHNVQLKSCLEHLNQETLVRTCIQDHCGCPGGKGQSCTCNFLQSLVEECRAKGSGPTVKDWRNLQLCPISCSGGRFYQTCGPQSQPSCESDGVMDPNQCFEGCFCPSGTLQYKDTCISHKMCPCELRGREFQPGETHQKECNTCTCQAGKWECSQEKCSKRCTAFGDPHYRTFDGRTYDFQGRCLYYLLKTSALSVEGENVKCSGEDDPLYTGGGASCTRSVTIRFSLKEGGPTVIKLSQKLQTIVNGEVVAQLPLELGNGEVVLRLASHNFITVTFGDGLVVWWNGDSTVHIDAPYSYYDNTAGLCGTFNDNTKDDFLTPDGDYEHTPDAFGNKWRTKELCADPGPSVTLTPCSNNPAQRAKAEELCSVLRSDTFKSCHWAVDPASHYDNCIVDVCSARNTSSANTNKALCELLSDYANQCVRNGIRTSWRQTIKQCSIQCPEGQEYDECGDSCALSCFDLQNRDQCRRQCVEGCRCPRGHYLNEQQECVPQKACSCYYDGLSFKPGYKEVRPGAKFPQLCTCVNGLWQCGDAGKDDGILFPPLGRLRKTCASRPYAKFVTCAPKEPKTCKNMHDHRPDTTACHPGCVCDDDYVYDVTRQQCVAPEKCSCYHAGRSFDDGDTFQELCNQCVCQGGSWKCTRNECEATCSVWGDSHFSTFDGRDFDFLGECDYILSKGVNAEGSSFSIVIQNVLCGSSGVTCSKALEVSLGSKAGTEQLKLTAGGVYGADNTSSVITRLRKQISSHASSSFHVYKAGVFVVVEVVALRLQIKWDEGTRVYVKLGNEWHGRLAGLCGNNNGNSLDDFKSPSGGQEAEPTLFGHSWRTHPQCELPQQLFDSCQRNAQRRAWSENECSILKSPVFAACHVQVPLERYLKSCVFDTCACDQGGDCQCLCTAVAAYADACAQRGINIRWRTPHFCPMQCDTHCSDYSACTPACPTETCDNLLDQGDAARLCHHESCVEGCQVKPCPINHIYLNDSYTTCVPRTECRPVCLVRDDITYYEGDVTYTDDCATCRCSKKKEVCSGQPCPPTTTTPTTTEWPITGTTPKDPQDRTDKSCVRGWTRWLDRGSSVGGINLNNVEPLPHFDRLDLIYGTCDPSYQRNIECRVKDTKQSYDLVDDNVSCDLKRGLVCVGKCHDYEIRVYCDCDDDGFTTARPPPPPSANETCDPSLDIFKEYPGDCFKYLRCMHIPGNSNWHWVPGTCGVHLMFNPSIGACDQISIVTRLRPQCSKEDRCRDDEEWNDCANQCEHTCHFYGQQLIRRGLCNPGEHCKGGCVPKKRPDCRALGRFWRDEHTCVDQDDCPCLDHRDDKYVQPHRIITTDFEDCQCVFNQFVCVPKKTTTVKPPIGDHTSTTPLPTIPTTLTPPVLCPTKSMVRLFTSEHTVPDTAFSGSSILDHNYAAHLSRLHRKPKLNAGAWTPRISDQTQYLQVNFEKPLALYGLLIAGDPHLDNYVTLLKLVYSLDGEGYHELIGQDGEPQVLVGPKDSRLARAHVFQRPIEARSVRLYPLRWHTAIAIRFDLLLCNHEPTTTPPVIDRTTTPLPPTKPPIEDLICKDPLGVDSGTLGSHQVAASSIWLSSHLDNEEGLLDLLRFRSKLGWRPLANKQDEFIDFDFLEPRNVTGIQTRGGAYGWVSSYRVLFSSNKLVWNELPGQEGDGHIFEGNRDANGLHTNGFLRPLITRYLRLVPTTWDQNINWRIEPIGCFEPYPNITTPPQIRVCHVCEGIDLPVSLLPSCPCSDGLFWTGSKCVERNLCPCVDLYTTYPIGSKFENSDCEECVCLLGGVINCKTTNCPKCPPHMRSVRKGCRCECQLCPPTTRLCPTSGDCIPSDWWCNGVQNCADDEDETCDPTRTTVAPPTTTKPNLCPPIQCPPGYTVKIRGKLPLALSPMLLISADPASDGSVEPLKDWLEPLKSSDQPEIAFGAVKVLGKFAFKFGKKFFKGVAKLAVKLGSKIKDALIDKFGDKVADKIIDLATPKKDKAESLTLDRLELNELPLRPAKPQLEFTFINQEEVDEMLDLLGVDASDIPDFSGDWNEFFADDEEDDVDPDQDEIDELLDYMGIVSQESLVLSRFEVDDSLDTETQLVLNGAIAPNGVSPYGINFQLPKELRHLYQWRTAIPTKNLDDIELCDAFCCIPQRNETCEDPQCPTGFEPVLDTTSTGAGKCPTFTCRRPRIPDDTCDITGRIFRTFDGTVYKYDICSHTLARDALGDHWSISTQLQCAADQPSCGAKTLIINDDERGVSITILPNQRVIYNNFEFSVHDLALVRAVRRSFVVSQIGETVVVVCRHHKFWVQYAASGNIRIGVSQALLGKVDGLCGFYNGRQDDDKRTRTGLHVIGTTDFGDSWYDRKLPLDKCRPQVCPLDLQQRALQMCQAVRHPSFGTCGVSVNIEDFLGKCVETTCECLKANGGAEGSCRCDLLQQFVGQCLAVDRNVLLTSWRSIHRCEPTCRPPLVHHDCFRQRCEPQCALSSHSAVVCPTIPNTCFSGCYCPEGTVRRGDECVPLDDCQDCKCSLFGLNKFVSYDGSSFSFKGNCTYLVTRDLLIPGSYNFQVYATIRPCGLTKEESCVSALHVTAGEHTLHIERHENEVKLLADGYQVSPWPHQSSWLRVKKLREVELLVQLPLVKLELVVDLNSLQFQLSVPSVRYGSRMEGLCGNCNGLSIDDLQVNPAKPKPTEPRPFELIDFVTSWQVNEPRLGIDTRTCGDQQVCKPLPRERNVCYQLIVQSGIFGRCPLLVDPLAYILACQKDTCTASDDKKVICDALTAYAAACNQVGVCTDWRPFTQCPAQCLPGMTYRPCDCDVTCDTGVDRVDSSNLEIIYKGRCLHTARHEGCFCPPDRVLHHGRCVSPNECVTCGDGRHVGDVWQPDKCSRCECLATGQVSCEKEQCGRDTDLICQRGYKLMVTHRDFECCPHRICVPDTEDPGKICERPKLPDCGLHQNRFADVDVNKCPIYRCECKPKDQCEPPPPITLKPGEKVEEITDGCCPSYKVVCHQDTCPKPPAICDEPHYELILDKQPGACCSLYKCVPPKDKCLQRHDNQVQVHRIGDRWQLPGDPCVSYECLLTDSGVVATVTTVLTCAKMCPLGYSYEHTDSAKCCGTCVPTGCVHDGKIYKPDESWYSQDKCISYDCVPFKGQLRIREQHETCPDVSRCPAEHLQDDGGCCKRCKISPPPADKTDCQAVTVAPRLTRSMIMFEDKDHGACHNEQPIEGLTQCEGACTSAFKYNPLLNKFQDSCTCCAATGLRKVLVKIICSDGSLLDHALEVPSGCKCEPCNRHHLNQTSTAQGGDQSETKDNPKNNKVIEEEEDDDDDFNLQDLLDKSGGVITR</sequence>
<gene>
    <name evidence="20" type="primary">LOC108085348</name>
</gene>
<comment type="caution">
    <text evidence="10">Lacks conserved residue(s) required for the propagation of feature annotation.</text>
</comment>
<dbReference type="Pfam" id="PF00094">
    <property type="entry name" value="VWD"/>
    <property type="match status" value="5"/>
</dbReference>
<evidence type="ECO:0000313" key="20">
    <source>
        <dbReference type="RefSeq" id="XP_017037402.1"/>
    </source>
</evidence>
<feature type="domain" description="F5/8 type C" evidence="14">
    <location>
        <begin position="1965"/>
        <end position="2116"/>
    </location>
</feature>
<dbReference type="Pfam" id="PF23244">
    <property type="entry name" value="VWF"/>
    <property type="match status" value="1"/>
</dbReference>
<dbReference type="InterPro" id="IPR001007">
    <property type="entry name" value="VWF_dom"/>
</dbReference>
<dbReference type="GO" id="GO:0031012">
    <property type="term" value="C:extracellular matrix"/>
    <property type="evidence" value="ECO:0007669"/>
    <property type="project" value="TreeGrafter"/>
</dbReference>
<dbReference type="Pfam" id="PF08742">
    <property type="entry name" value="C8"/>
    <property type="match status" value="5"/>
</dbReference>
<evidence type="ECO:0000256" key="1">
    <source>
        <dbReference type="ARBA" id="ARBA00004239"/>
    </source>
</evidence>
<feature type="disulfide bond" evidence="10">
    <location>
        <begin position="221"/>
        <end position="231"/>
    </location>
</feature>
<dbReference type="PROSITE" id="PS50184">
    <property type="entry name" value="VWFC_2"/>
    <property type="match status" value="1"/>
</dbReference>
<evidence type="ECO:0000259" key="18">
    <source>
        <dbReference type="PROSITE" id="PS51233"/>
    </source>
</evidence>
<dbReference type="InterPro" id="IPR036508">
    <property type="entry name" value="Chitin-bd_dom_sf"/>
</dbReference>
<dbReference type="InterPro" id="IPR006207">
    <property type="entry name" value="Cys_knot_C"/>
</dbReference>
<dbReference type="PROSITE" id="PS50940">
    <property type="entry name" value="CHIT_BIND_II"/>
    <property type="match status" value="1"/>
</dbReference>
<dbReference type="SUPFAM" id="SSF49785">
    <property type="entry name" value="Galactose-binding domain-like"/>
    <property type="match status" value="2"/>
</dbReference>
<accession>A0A6P4J7A6</accession>
<feature type="domain" description="VWFC" evidence="16">
    <location>
        <begin position="3445"/>
        <end position="3513"/>
    </location>
</feature>
<dbReference type="InterPro" id="IPR036055">
    <property type="entry name" value="LDL_receptor-like_sf"/>
</dbReference>
<evidence type="ECO:0000256" key="7">
    <source>
        <dbReference type="ARBA" id="ARBA00023157"/>
    </source>
</evidence>
<feature type="domain" description="EGF-like" evidence="15">
    <location>
        <begin position="117"/>
        <end position="151"/>
    </location>
</feature>
<dbReference type="GO" id="GO:0004867">
    <property type="term" value="F:serine-type endopeptidase inhibitor activity"/>
    <property type="evidence" value="ECO:0007669"/>
    <property type="project" value="UniProtKB-KW"/>
</dbReference>